<dbReference type="AlphaFoldDB" id="A0A9W6JII6"/>
<dbReference type="RefSeq" id="WP_428981208.1">
    <property type="nucleotide sequence ID" value="NZ_BSFL01000001.1"/>
</dbReference>
<evidence type="ECO:0000313" key="3">
    <source>
        <dbReference type="Proteomes" id="UP001143309"/>
    </source>
</evidence>
<accession>A0A9W6JII6</accession>
<organism evidence="2 3">
    <name type="scientific">Methylopila turkensis</name>
    <dbReference type="NCBI Taxonomy" id="1437816"/>
    <lineage>
        <taxon>Bacteria</taxon>
        <taxon>Pseudomonadati</taxon>
        <taxon>Pseudomonadota</taxon>
        <taxon>Alphaproteobacteria</taxon>
        <taxon>Hyphomicrobiales</taxon>
        <taxon>Methylopilaceae</taxon>
        <taxon>Methylopila</taxon>
    </lineage>
</organism>
<protein>
    <submittedName>
        <fullName evidence="2">Uncharacterized protein</fullName>
    </submittedName>
</protein>
<keyword evidence="3" id="KW-1185">Reference proteome</keyword>
<gene>
    <name evidence="2" type="ORF">GCM10008174_00260</name>
</gene>
<dbReference type="Proteomes" id="UP001143309">
    <property type="component" value="Unassembled WGS sequence"/>
</dbReference>
<name>A0A9W6JII6_9HYPH</name>
<sequence>MTAAAMSGADARRSASKPLFARTFEVGCTVDLEQTNDSLHAYVELDGYEVGPGDEVVVLEPPTHVPFGERLTKRCRARVTQAGLFGRLWTPVAAYFELTELYEVGFDPRQDDTQDPKPADERNAS</sequence>
<evidence type="ECO:0000256" key="1">
    <source>
        <dbReference type="SAM" id="MobiDB-lite"/>
    </source>
</evidence>
<reference evidence="2" key="2">
    <citation type="submission" date="2023-01" db="EMBL/GenBank/DDBJ databases">
        <authorList>
            <person name="Sun Q."/>
            <person name="Evtushenko L."/>
        </authorList>
    </citation>
    <scope>NUCLEOTIDE SEQUENCE</scope>
    <source>
        <strain evidence="2">VKM B-2748</strain>
    </source>
</reference>
<feature type="region of interest" description="Disordered" evidence="1">
    <location>
        <begin position="106"/>
        <end position="125"/>
    </location>
</feature>
<reference evidence="2" key="1">
    <citation type="journal article" date="2014" name="Int. J. Syst. Evol. Microbiol.">
        <title>Complete genome sequence of Corynebacterium casei LMG S-19264T (=DSM 44701T), isolated from a smear-ripened cheese.</title>
        <authorList>
            <consortium name="US DOE Joint Genome Institute (JGI-PGF)"/>
            <person name="Walter F."/>
            <person name="Albersmeier A."/>
            <person name="Kalinowski J."/>
            <person name="Ruckert C."/>
        </authorList>
    </citation>
    <scope>NUCLEOTIDE SEQUENCE</scope>
    <source>
        <strain evidence="2">VKM B-2748</strain>
    </source>
</reference>
<proteinExistence type="predicted"/>
<comment type="caution">
    <text evidence="2">The sequence shown here is derived from an EMBL/GenBank/DDBJ whole genome shotgun (WGS) entry which is preliminary data.</text>
</comment>
<evidence type="ECO:0000313" key="2">
    <source>
        <dbReference type="EMBL" id="GLK78285.1"/>
    </source>
</evidence>
<dbReference type="EMBL" id="BSFL01000001">
    <property type="protein sequence ID" value="GLK78285.1"/>
    <property type="molecule type" value="Genomic_DNA"/>
</dbReference>